<dbReference type="EMBL" id="JBEPCV010000005">
    <property type="protein sequence ID" value="MER6903857.1"/>
    <property type="molecule type" value="Genomic_DNA"/>
</dbReference>
<evidence type="ECO:0000313" key="2">
    <source>
        <dbReference type="EMBL" id="MER6903857.1"/>
    </source>
</evidence>
<dbReference type="RefSeq" id="WP_350715523.1">
    <property type="nucleotide sequence ID" value="NZ_JBEPCO010000002.1"/>
</dbReference>
<reference evidence="2 3" key="1">
    <citation type="submission" date="2024-06" db="EMBL/GenBank/DDBJ databases">
        <title>The Natural Products Discovery Center: Release of the First 8490 Sequenced Strains for Exploring Actinobacteria Biosynthetic Diversity.</title>
        <authorList>
            <person name="Kalkreuter E."/>
            <person name="Kautsar S.A."/>
            <person name="Yang D."/>
            <person name="Bader C.D."/>
            <person name="Teijaro C.N."/>
            <person name="Fluegel L."/>
            <person name="Davis C.M."/>
            <person name="Simpson J.R."/>
            <person name="Lauterbach L."/>
            <person name="Steele A.D."/>
            <person name="Gui C."/>
            <person name="Meng S."/>
            <person name="Li G."/>
            <person name="Viehrig K."/>
            <person name="Ye F."/>
            <person name="Su P."/>
            <person name="Kiefer A.F."/>
            <person name="Nichols A."/>
            <person name="Cepeda A.J."/>
            <person name="Yan W."/>
            <person name="Fan B."/>
            <person name="Jiang Y."/>
            <person name="Adhikari A."/>
            <person name="Zheng C.-J."/>
            <person name="Schuster L."/>
            <person name="Cowan T.M."/>
            <person name="Smanski M.J."/>
            <person name="Chevrette M.G."/>
            <person name="De Carvalho L.P.S."/>
            <person name="Shen B."/>
        </authorList>
    </citation>
    <scope>NUCLEOTIDE SEQUENCE [LARGE SCALE GENOMIC DNA]</scope>
    <source>
        <strain evidence="2 3">NPDC000632</strain>
    </source>
</reference>
<name>A0ABV1VBJ8_9ACTN</name>
<comment type="caution">
    <text evidence="2">The sequence shown here is derived from an EMBL/GenBank/DDBJ whole genome shotgun (WGS) entry which is preliminary data.</text>
</comment>
<dbReference type="Proteomes" id="UP001490330">
    <property type="component" value="Unassembled WGS sequence"/>
</dbReference>
<feature type="region of interest" description="Disordered" evidence="1">
    <location>
        <begin position="57"/>
        <end position="104"/>
    </location>
</feature>
<evidence type="ECO:0000313" key="3">
    <source>
        <dbReference type="Proteomes" id="UP001490330"/>
    </source>
</evidence>
<keyword evidence="3" id="KW-1185">Reference proteome</keyword>
<gene>
    <name evidence="2" type="ORF">ABT322_08725</name>
</gene>
<protein>
    <recommendedName>
        <fullName evidence="4">Secreted protein</fullName>
    </recommendedName>
</protein>
<organism evidence="2 3">
    <name type="scientific">Streptomyces flaveolus</name>
    <dbReference type="NCBI Taxonomy" id="67297"/>
    <lineage>
        <taxon>Bacteria</taxon>
        <taxon>Bacillati</taxon>
        <taxon>Actinomycetota</taxon>
        <taxon>Actinomycetes</taxon>
        <taxon>Kitasatosporales</taxon>
        <taxon>Streptomycetaceae</taxon>
        <taxon>Streptomyces</taxon>
    </lineage>
</organism>
<evidence type="ECO:0008006" key="4">
    <source>
        <dbReference type="Google" id="ProtNLM"/>
    </source>
</evidence>
<proteinExistence type="predicted"/>
<accession>A0ABV1VBJ8</accession>
<evidence type="ECO:0000256" key="1">
    <source>
        <dbReference type="SAM" id="MobiDB-lite"/>
    </source>
</evidence>
<sequence length="104" mass="11233">MERVQEMLGPEGVIAALVTMVAIGAREWRRVQLARERRREREQELLAKMVSGVAEGGRGVQVHHGGPVGAWSLTGTASAAGREAAPVDVDAPVRGRTVAARRRR</sequence>